<dbReference type="EMBL" id="ML121527">
    <property type="protein sequence ID" value="RPB29361.1"/>
    <property type="molecule type" value="Genomic_DNA"/>
</dbReference>
<evidence type="ECO:0000313" key="2">
    <source>
        <dbReference type="Proteomes" id="UP000267821"/>
    </source>
</evidence>
<name>A0A3N4MB09_9PEZI</name>
<evidence type="ECO:0008006" key="3">
    <source>
        <dbReference type="Google" id="ProtNLM"/>
    </source>
</evidence>
<dbReference type="AlphaFoldDB" id="A0A3N4MB09"/>
<dbReference type="Proteomes" id="UP000267821">
    <property type="component" value="Unassembled WGS sequence"/>
</dbReference>
<feature type="non-terminal residue" evidence="1">
    <location>
        <position position="58"/>
    </location>
</feature>
<sequence>PIPLPAGVSLEQVRTELLGFGGEYAWLDVACLRQDSEMHLAQLKAEEWQVDVPTIGNI</sequence>
<dbReference type="OrthoDB" id="5274304at2759"/>
<organism evidence="1 2">
    <name type="scientific">Terfezia boudieri ATCC MYA-4762</name>
    <dbReference type="NCBI Taxonomy" id="1051890"/>
    <lineage>
        <taxon>Eukaryota</taxon>
        <taxon>Fungi</taxon>
        <taxon>Dikarya</taxon>
        <taxon>Ascomycota</taxon>
        <taxon>Pezizomycotina</taxon>
        <taxon>Pezizomycetes</taxon>
        <taxon>Pezizales</taxon>
        <taxon>Pezizaceae</taxon>
        <taxon>Terfezia</taxon>
    </lineage>
</organism>
<proteinExistence type="predicted"/>
<accession>A0A3N4MB09</accession>
<feature type="non-terminal residue" evidence="1">
    <location>
        <position position="1"/>
    </location>
</feature>
<evidence type="ECO:0000313" key="1">
    <source>
        <dbReference type="EMBL" id="RPB29361.1"/>
    </source>
</evidence>
<reference evidence="1 2" key="1">
    <citation type="journal article" date="2018" name="Nat. Ecol. Evol.">
        <title>Pezizomycetes genomes reveal the molecular basis of ectomycorrhizal truffle lifestyle.</title>
        <authorList>
            <person name="Murat C."/>
            <person name="Payen T."/>
            <person name="Noel B."/>
            <person name="Kuo A."/>
            <person name="Morin E."/>
            <person name="Chen J."/>
            <person name="Kohler A."/>
            <person name="Krizsan K."/>
            <person name="Balestrini R."/>
            <person name="Da Silva C."/>
            <person name="Montanini B."/>
            <person name="Hainaut M."/>
            <person name="Levati E."/>
            <person name="Barry K.W."/>
            <person name="Belfiori B."/>
            <person name="Cichocki N."/>
            <person name="Clum A."/>
            <person name="Dockter R.B."/>
            <person name="Fauchery L."/>
            <person name="Guy J."/>
            <person name="Iotti M."/>
            <person name="Le Tacon F."/>
            <person name="Lindquist E.A."/>
            <person name="Lipzen A."/>
            <person name="Malagnac F."/>
            <person name="Mello A."/>
            <person name="Molinier V."/>
            <person name="Miyauchi S."/>
            <person name="Poulain J."/>
            <person name="Riccioni C."/>
            <person name="Rubini A."/>
            <person name="Sitrit Y."/>
            <person name="Splivallo R."/>
            <person name="Traeger S."/>
            <person name="Wang M."/>
            <person name="Zifcakova L."/>
            <person name="Wipf D."/>
            <person name="Zambonelli A."/>
            <person name="Paolocci F."/>
            <person name="Nowrousian M."/>
            <person name="Ottonello S."/>
            <person name="Baldrian P."/>
            <person name="Spatafora J.W."/>
            <person name="Henrissat B."/>
            <person name="Nagy L.G."/>
            <person name="Aury J.M."/>
            <person name="Wincker P."/>
            <person name="Grigoriev I.V."/>
            <person name="Bonfante P."/>
            <person name="Martin F.M."/>
        </authorList>
    </citation>
    <scope>NUCLEOTIDE SEQUENCE [LARGE SCALE GENOMIC DNA]</scope>
    <source>
        <strain evidence="1 2">ATCC MYA-4762</strain>
    </source>
</reference>
<keyword evidence="2" id="KW-1185">Reference proteome</keyword>
<protein>
    <recommendedName>
        <fullName evidence="3">Heterokaryon incompatibility domain-containing protein</fullName>
    </recommendedName>
</protein>
<dbReference type="InParanoid" id="A0A3N4MB09"/>
<gene>
    <name evidence="1" type="ORF">L211DRAFT_756923</name>
</gene>